<dbReference type="AlphaFoldDB" id="Q5NBS4"/>
<dbReference type="Pfam" id="PF12435">
    <property type="entry name" value="DUF3678"/>
    <property type="match status" value="1"/>
</dbReference>
<accession>Q5NBS4</accession>
<dbReference type="Proteomes" id="UP000817658">
    <property type="component" value="Chromosome 1"/>
</dbReference>
<dbReference type="EMBL" id="AP000492">
    <property type="protein sequence ID" value="BAD81082.1"/>
    <property type="molecule type" value="Genomic_DNA"/>
</dbReference>
<gene>
    <name evidence="1" type="ORF">P0705D01.41</name>
    <name evidence="2" type="ORF">P0711E10.31</name>
</gene>
<evidence type="ECO:0000313" key="1">
    <source>
        <dbReference type="EMBL" id="BAD81082.1"/>
    </source>
</evidence>
<protein>
    <submittedName>
        <fullName evidence="1">Uncharacterized protein</fullName>
    </submittedName>
</protein>
<evidence type="ECO:0000313" key="2">
    <source>
        <dbReference type="EMBL" id="BAE95801.1"/>
    </source>
</evidence>
<reference evidence="1" key="1">
    <citation type="journal article" date="2002" name="Nature">
        <title>The genome sequence and structure of rice chromosome 1.</title>
        <authorList>
            <person name="Sasaki T."/>
            <person name="Matsumoto T."/>
            <person name="Yamamoto K."/>
            <person name="Sakata K."/>
            <person name="Baba T."/>
            <person name="Katayose Y."/>
            <person name="Wu J."/>
            <person name="Niimura Y."/>
            <person name="Cheng Z."/>
            <person name="Nagamura Y."/>
            <person name="Antonio B.A."/>
            <person name="Kanamori H."/>
            <person name="Hosokawa S."/>
            <person name="Masukawa M."/>
            <person name="Arikawa K."/>
            <person name="Chiden Y."/>
            <person name="Hayashi M."/>
            <person name="Okamoto M."/>
            <person name="Ando T."/>
            <person name="Aoki H."/>
            <person name="Arita K."/>
            <person name="Hamada M."/>
            <person name="Harada C."/>
            <person name="Hijishita S."/>
            <person name="Honda M."/>
            <person name="Ichikawa Y."/>
            <person name="Idonuma A."/>
            <person name="Iijima M."/>
            <person name="Ikeda M."/>
            <person name="Ikeno M."/>
            <person name="Itoh S."/>
            <person name="Itoh T."/>
            <person name="Itoh Y."/>
            <person name="Itoh Y."/>
            <person name="Iwabuchi A."/>
            <person name="Kamiya K."/>
            <person name="Karasawa W."/>
            <person name="Katagiri S."/>
            <person name="Kikuta A."/>
            <person name="Kobayashi N."/>
            <person name="Kono I."/>
            <person name="Machita K."/>
            <person name="Maehara T."/>
            <person name="Mizuno H."/>
            <person name="Mizubayashi T."/>
            <person name="Mukai Y."/>
            <person name="Nagasaki H."/>
            <person name="Nakashima M."/>
            <person name="Nakama Y."/>
            <person name="Nakamichi Y."/>
            <person name="Nakamura M."/>
            <person name="Namiki N."/>
            <person name="Negishi M."/>
            <person name="Ohta I."/>
            <person name="Ono N."/>
            <person name="Saji S."/>
            <person name="Sakai K."/>
            <person name="Shibata M."/>
            <person name="Shimokawa T."/>
            <person name="Shomura A."/>
            <person name="Song J."/>
            <person name="Takazaki Y."/>
            <person name="Terasawa K."/>
            <person name="Tsuji K."/>
            <person name="Waki K."/>
            <person name="Yamagata H."/>
            <person name="Yamane H."/>
            <person name="Yoshiki S."/>
            <person name="Yoshihara R."/>
            <person name="Yukawa K."/>
            <person name="Zhong H."/>
            <person name="Iwama H."/>
            <person name="Endo T."/>
            <person name="Ito H."/>
            <person name="Hahn J.H."/>
            <person name="Kim H.I."/>
            <person name="Eun M.Y."/>
            <person name="Yano M."/>
            <person name="Jiang J."/>
            <person name="Gojobori T."/>
        </authorList>
    </citation>
    <scope>NUCLEOTIDE SEQUENCE</scope>
</reference>
<proteinExistence type="predicted"/>
<name>Q5NBS4_ORYSJ</name>
<organism evidence="1">
    <name type="scientific">Oryza sativa subsp. japonica</name>
    <name type="common">Rice</name>
    <dbReference type="NCBI Taxonomy" id="39947"/>
    <lineage>
        <taxon>Eukaryota</taxon>
        <taxon>Viridiplantae</taxon>
        <taxon>Streptophyta</taxon>
        <taxon>Embryophyta</taxon>
        <taxon>Tracheophyta</taxon>
        <taxon>Spermatophyta</taxon>
        <taxon>Magnoliopsida</taxon>
        <taxon>Liliopsida</taxon>
        <taxon>Poales</taxon>
        <taxon>Poaceae</taxon>
        <taxon>BOP clade</taxon>
        <taxon>Oryzoideae</taxon>
        <taxon>Oryzeae</taxon>
        <taxon>Oryzinae</taxon>
        <taxon>Oryza</taxon>
        <taxon>Oryza sativa</taxon>
    </lineage>
</organism>
<sequence length="354" mass="38332">MDRDHGGTEDVLPYCAAACCCYFPFPIRDRFASPTASSTSTTNRHRARVYTIKLWIAAASPPRATVPPPVVHASTGCCSAERCPPKHGYITGGLLVAASTWSCSCVVLSDRSFAAFVVFIAVHASTTSSSALVIVSRSGSSSSTSSIAAASPSCHCRHSRPVVQLPLQGYRRRRPGRWSRYFAFYFVQHDSSPALLYLPRLHFALLRQLRAAPAILPLRRSRAATVPEAFSAGLLRHWCMIHGGPLSRPRGIGNTGAHVRPELSPGLANLSIHDHSTAPHALPAARLPRHQLPDFGYIDHGYSAHGFIDHGSLGSFALATSTMAQRAIIRVEHSCRFILQSKCPRCSRLDCGGC</sequence>
<evidence type="ECO:0000313" key="3">
    <source>
        <dbReference type="Proteomes" id="UP000000763"/>
    </source>
</evidence>
<reference evidence="3" key="2">
    <citation type="journal article" date="2005" name="Nature">
        <title>The map-based sequence of the rice genome.</title>
        <authorList>
            <consortium name="International rice genome sequencing project (IRGSP)"/>
            <person name="Matsumoto T."/>
            <person name="Wu J."/>
            <person name="Kanamori H."/>
            <person name="Katayose Y."/>
            <person name="Fujisawa M."/>
            <person name="Namiki N."/>
            <person name="Mizuno H."/>
            <person name="Yamamoto K."/>
            <person name="Antonio B.A."/>
            <person name="Baba T."/>
            <person name="Sakata K."/>
            <person name="Nagamura Y."/>
            <person name="Aoki H."/>
            <person name="Arikawa K."/>
            <person name="Arita K."/>
            <person name="Bito T."/>
            <person name="Chiden Y."/>
            <person name="Fujitsuka N."/>
            <person name="Fukunaka R."/>
            <person name="Hamada M."/>
            <person name="Harada C."/>
            <person name="Hayashi A."/>
            <person name="Hijishita S."/>
            <person name="Honda M."/>
            <person name="Hosokawa S."/>
            <person name="Ichikawa Y."/>
            <person name="Idonuma A."/>
            <person name="Iijima M."/>
            <person name="Ikeda M."/>
            <person name="Ikeno M."/>
            <person name="Ito K."/>
            <person name="Ito S."/>
            <person name="Ito T."/>
            <person name="Ito Y."/>
            <person name="Ito Y."/>
            <person name="Iwabuchi A."/>
            <person name="Kamiya K."/>
            <person name="Karasawa W."/>
            <person name="Kurita K."/>
            <person name="Katagiri S."/>
            <person name="Kikuta A."/>
            <person name="Kobayashi H."/>
            <person name="Kobayashi N."/>
            <person name="Machita K."/>
            <person name="Maehara T."/>
            <person name="Masukawa M."/>
            <person name="Mizubayashi T."/>
            <person name="Mukai Y."/>
            <person name="Nagasaki H."/>
            <person name="Nagata Y."/>
            <person name="Naito S."/>
            <person name="Nakashima M."/>
            <person name="Nakama Y."/>
            <person name="Nakamichi Y."/>
            <person name="Nakamura M."/>
            <person name="Meguro A."/>
            <person name="Negishi M."/>
            <person name="Ohta I."/>
            <person name="Ohta T."/>
            <person name="Okamoto M."/>
            <person name="Ono N."/>
            <person name="Saji S."/>
            <person name="Sakaguchi M."/>
            <person name="Sakai K."/>
            <person name="Shibata M."/>
            <person name="Shimokawa T."/>
            <person name="Song J."/>
            <person name="Takazaki Y."/>
            <person name="Terasawa K."/>
            <person name="Tsugane M."/>
            <person name="Tsuji K."/>
            <person name="Ueda S."/>
            <person name="Waki K."/>
            <person name="Yamagata H."/>
            <person name="Yamamoto M."/>
            <person name="Yamamoto S."/>
            <person name="Yamane H."/>
            <person name="Yoshiki S."/>
            <person name="Yoshihara R."/>
            <person name="Yukawa K."/>
            <person name="Zhong H."/>
            <person name="Yano M."/>
            <person name="Yuan Q."/>
            <person name="Ouyang S."/>
            <person name="Liu J."/>
            <person name="Jones K.M."/>
            <person name="Gansberger K."/>
            <person name="Moffat K."/>
            <person name="Hill J."/>
            <person name="Bera J."/>
            <person name="Fadrosh D."/>
            <person name="Jin S."/>
            <person name="Johri S."/>
            <person name="Kim M."/>
            <person name="Overton L."/>
            <person name="Reardon M."/>
            <person name="Tsitrin T."/>
            <person name="Vuong H."/>
            <person name="Weaver B."/>
            <person name="Ciecko A."/>
            <person name="Tallon L."/>
            <person name="Jackson J."/>
            <person name="Pai G."/>
            <person name="Aken S.V."/>
            <person name="Utterback T."/>
            <person name="Reidmuller S."/>
            <person name="Feldblyum T."/>
            <person name="Hsiao J."/>
            <person name="Zismann V."/>
            <person name="Iobst S."/>
            <person name="de Vazeille A.R."/>
            <person name="Buell C.R."/>
            <person name="Ying K."/>
            <person name="Li Y."/>
            <person name="Lu T."/>
            <person name="Huang Y."/>
            <person name="Zhao Q."/>
            <person name="Feng Q."/>
            <person name="Zhang L."/>
            <person name="Zhu J."/>
            <person name="Weng Q."/>
            <person name="Mu J."/>
            <person name="Lu Y."/>
            <person name="Fan D."/>
            <person name="Liu Y."/>
            <person name="Guan J."/>
            <person name="Zhang Y."/>
            <person name="Yu S."/>
            <person name="Liu X."/>
            <person name="Zhang Y."/>
            <person name="Hong G."/>
            <person name="Han B."/>
            <person name="Choisne N."/>
            <person name="Demange N."/>
            <person name="Orjeda G."/>
            <person name="Samain S."/>
            <person name="Cattolico L."/>
            <person name="Pelletier E."/>
            <person name="Couloux A."/>
            <person name="Segurens B."/>
            <person name="Wincker P."/>
            <person name="D'Hont A."/>
            <person name="Scarpelli C."/>
            <person name="Weissenbach J."/>
            <person name="Salanoubat M."/>
            <person name="Quetier F."/>
            <person name="Yu Y."/>
            <person name="Kim H.R."/>
            <person name="Rambo T."/>
            <person name="Currie J."/>
            <person name="Collura K."/>
            <person name="Luo M."/>
            <person name="Yang T."/>
            <person name="Ammiraju J.S.S."/>
            <person name="Engler F."/>
            <person name="Soderlund C."/>
            <person name="Wing R.A."/>
            <person name="Palmer L.E."/>
            <person name="de la Bastide M."/>
            <person name="Spiegel L."/>
            <person name="Nascimento L."/>
            <person name="Zutavern T."/>
            <person name="O'Shaughnessy A."/>
            <person name="Dike S."/>
            <person name="Dedhia N."/>
            <person name="Preston R."/>
            <person name="Balija V."/>
            <person name="McCombie W.R."/>
            <person name="Chow T."/>
            <person name="Chen H."/>
            <person name="Chung M."/>
            <person name="Chen C."/>
            <person name="Shaw J."/>
            <person name="Wu H."/>
            <person name="Hsiao K."/>
            <person name="Chao Y."/>
            <person name="Chu M."/>
            <person name="Cheng C."/>
            <person name="Hour A."/>
            <person name="Lee P."/>
            <person name="Lin S."/>
            <person name="Lin Y."/>
            <person name="Liou J."/>
            <person name="Liu S."/>
            <person name="Hsing Y."/>
            <person name="Raghuvanshi S."/>
            <person name="Mohanty A."/>
            <person name="Bharti A.K."/>
            <person name="Gaur A."/>
            <person name="Gupta V."/>
            <person name="Kumar D."/>
            <person name="Ravi V."/>
            <person name="Vij S."/>
            <person name="Kapur A."/>
            <person name="Khurana P."/>
            <person name="Khurana P."/>
            <person name="Khurana J.P."/>
            <person name="Tyagi A.K."/>
            <person name="Gaikwad K."/>
            <person name="Singh A."/>
            <person name="Dalal V."/>
            <person name="Srivastava S."/>
            <person name="Dixit A."/>
            <person name="Pal A.K."/>
            <person name="Ghazi I.A."/>
            <person name="Yadav M."/>
            <person name="Pandit A."/>
            <person name="Bhargava A."/>
            <person name="Sureshbabu K."/>
            <person name="Batra K."/>
            <person name="Sharma T.R."/>
            <person name="Mohapatra T."/>
            <person name="Singh N.K."/>
            <person name="Messing J."/>
            <person name="Nelson A.B."/>
            <person name="Fuks G."/>
            <person name="Kavchok S."/>
            <person name="Keizer G."/>
            <person name="Linton E."/>
            <person name="Llaca V."/>
            <person name="Song R."/>
            <person name="Tanyolac B."/>
            <person name="Young S."/>
            <person name="Ho-Il K."/>
            <person name="Hahn J.H."/>
            <person name="Sangsakoo G."/>
            <person name="Vanavichit A."/>
            <person name="de Mattos Luiz.A.T."/>
            <person name="Zimmer P.D."/>
            <person name="Malone G."/>
            <person name="Dellagostin O."/>
            <person name="de Oliveira A.C."/>
            <person name="Bevan M."/>
            <person name="Bancroft I."/>
            <person name="Minx P."/>
            <person name="Cordum H."/>
            <person name="Wilson R."/>
            <person name="Cheng Z."/>
            <person name="Jin W."/>
            <person name="Jiang J."/>
            <person name="Leong S.A."/>
            <person name="Iwama H."/>
            <person name="Gojobori T."/>
            <person name="Itoh T."/>
            <person name="Niimura Y."/>
            <person name="Fujii Y."/>
            <person name="Habara T."/>
            <person name="Sakai H."/>
            <person name="Sato Y."/>
            <person name="Wilson G."/>
            <person name="Kumar K."/>
            <person name="McCouch S."/>
            <person name="Juretic N."/>
            <person name="Hoen D."/>
            <person name="Wright S."/>
            <person name="Bruskiewich R."/>
            <person name="Bureau T."/>
            <person name="Miyao A."/>
            <person name="Hirochika H."/>
            <person name="Nishikawa T."/>
            <person name="Kadowaki K."/>
            <person name="Sugiura M."/>
            <person name="Burr B."/>
            <person name="Sasaki T."/>
        </authorList>
    </citation>
    <scope>NUCLEOTIDE SEQUENCE [LARGE SCALE GENOMIC DNA]</scope>
    <source>
        <strain evidence="3">cv. Nipponbare</strain>
    </source>
</reference>
<dbReference type="Proteomes" id="UP000000763">
    <property type="component" value="Chromosome 1"/>
</dbReference>
<dbReference type="InterPro" id="IPR022146">
    <property type="entry name" value="DUF3678"/>
</dbReference>
<reference evidence="3" key="3">
    <citation type="journal article" date="2008" name="Nucleic Acids Res.">
        <title>The rice annotation project database (RAP-DB): 2008 update.</title>
        <authorList>
            <consortium name="The rice annotation project (RAP)"/>
        </authorList>
    </citation>
    <scope>GENOME REANNOTATION</scope>
    <source>
        <strain evidence="3">cv. Nipponbare</strain>
    </source>
</reference>
<dbReference type="EMBL" id="AP000570">
    <property type="protein sequence ID" value="BAE95801.1"/>
    <property type="molecule type" value="Genomic_DNA"/>
</dbReference>